<sequence length="303" mass="33259">MYLMDVFHSMQVFVSVIETGSFTKAAQALHLHRPAVSKTIQLLEQQLGGRLLNRTTRQVNLTPEGEAFYERCKTILADVSETMSSLGNRPARLIGKLRVDMPVSLAKLLIIPALMDFQSQYPGIEFTIGASDKPIDMLSEGVDCVVRMGELEDSSLIASSIGYLPMLTCAAPSYLESFGTPQILADLGTHRAVNYFSGNNPRPIEWVFNVDGQVESMRLESGIRVNDTEAFVASALAGFGLLQGLEISVRSHLRDGSLVQVLGGIAVPAKRVSILYPHREHLPPKVDAFIEWLKALMATHHLA</sequence>
<keyword evidence="3" id="KW-0238">DNA-binding</keyword>
<dbReference type="GO" id="GO:0043565">
    <property type="term" value="F:sequence-specific DNA binding"/>
    <property type="evidence" value="ECO:0007669"/>
    <property type="project" value="TreeGrafter"/>
</dbReference>
<dbReference type="InterPro" id="IPR058163">
    <property type="entry name" value="LysR-type_TF_proteobact-type"/>
</dbReference>
<dbReference type="FunFam" id="1.10.10.10:FF:000001">
    <property type="entry name" value="LysR family transcriptional regulator"/>
    <property type="match status" value="1"/>
</dbReference>
<dbReference type="PRINTS" id="PR00039">
    <property type="entry name" value="HTHLYSR"/>
</dbReference>
<dbReference type="InterPro" id="IPR000847">
    <property type="entry name" value="LysR_HTH_N"/>
</dbReference>
<dbReference type="GO" id="GO:0006351">
    <property type="term" value="P:DNA-templated transcription"/>
    <property type="evidence" value="ECO:0007669"/>
    <property type="project" value="TreeGrafter"/>
</dbReference>
<dbReference type="SUPFAM" id="SSF46785">
    <property type="entry name" value="Winged helix' DNA-binding domain"/>
    <property type="match status" value="1"/>
</dbReference>
<dbReference type="Proteomes" id="UP000280292">
    <property type="component" value="Unassembled WGS sequence"/>
</dbReference>
<dbReference type="PANTHER" id="PTHR30537:SF72">
    <property type="entry name" value="LYSR FAMILY TRANSCRIPTIONAL REGULATOR"/>
    <property type="match status" value="1"/>
</dbReference>
<dbReference type="EMBL" id="RBNR01000184">
    <property type="protein sequence ID" value="RML43281.1"/>
    <property type="molecule type" value="Genomic_DNA"/>
</dbReference>
<evidence type="ECO:0000256" key="2">
    <source>
        <dbReference type="ARBA" id="ARBA00023015"/>
    </source>
</evidence>
<evidence type="ECO:0000256" key="4">
    <source>
        <dbReference type="ARBA" id="ARBA00023163"/>
    </source>
</evidence>
<feature type="domain" description="HTH lysR-type" evidence="5">
    <location>
        <begin position="5"/>
        <end position="62"/>
    </location>
</feature>
<dbReference type="Pfam" id="PF00126">
    <property type="entry name" value="HTH_1"/>
    <property type="match status" value="1"/>
</dbReference>
<reference evidence="6 7" key="1">
    <citation type="submission" date="2018-08" db="EMBL/GenBank/DDBJ databases">
        <title>Recombination of ecologically and evolutionarily significant loci maintains genetic cohesion in the Pseudomonas syringae species complex.</title>
        <authorList>
            <person name="Dillon M."/>
            <person name="Thakur S."/>
            <person name="Almeida R.N.D."/>
            <person name="Weir B.S."/>
            <person name="Guttman D.S."/>
        </authorList>
    </citation>
    <scope>NUCLEOTIDE SEQUENCE [LARGE SCALE GENOMIC DNA]</scope>
    <source>
        <strain evidence="6 7">ICMP 3883</strain>
    </source>
</reference>
<evidence type="ECO:0000313" key="6">
    <source>
        <dbReference type="EMBL" id="RML43281.1"/>
    </source>
</evidence>
<evidence type="ECO:0000259" key="5">
    <source>
        <dbReference type="PROSITE" id="PS50931"/>
    </source>
</evidence>
<dbReference type="Pfam" id="PF03466">
    <property type="entry name" value="LysR_substrate"/>
    <property type="match status" value="1"/>
</dbReference>
<dbReference type="PROSITE" id="PS50931">
    <property type="entry name" value="HTH_LYSR"/>
    <property type="match status" value="1"/>
</dbReference>
<dbReference type="CDD" id="cd08472">
    <property type="entry name" value="PBP2_CrgA_like_3"/>
    <property type="match status" value="1"/>
</dbReference>
<dbReference type="InterPro" id="IPR036388">
    <property type="entry name" value="WH-like_DNA-bd_sf"/>
</dbReference>
<keyword evidence="2" id="KW-0805">Transcription regulation</keyword>
<organism evidence="6 7">
    <name type="scientific">Pseudomonas syringae pv. ribicola</name>
    <dbReference type="NCBI Taxonomy" id="55398"/>
    <lineage>
        <taxon>Bacteria</taxon>
        <taxon>Pseudomonadati</taxon>
        <taxon>Pseudomonadota</taxon>
        <taxon>Gammaproteobacteria</taxon>
        <taxon>Pseudomonadales</taxon>
        <taxon>Pseudomonadaceae</taxon>
        <taxon>Pseudomonas</taxon>
    </lineage>
</organism>
<name>A0A3M2VVI9_PSESI</name>
<dbReference type="Gene3D" id="3.40.190.290">
    <property type="match status" value="1"/>
</dbReference>
<dbReference type="AlphaFoldDB" id="A0A3M2VVI9"/>
<comment type="caution">
    <text evidence="6">The sequence shown here is derived from an EMBL/GenBank/DDBJ whole genome shotgun (WGS) entry which is preliminary data.</text>
</comment>
<keyword evidence="4" id="KW-0804">Transcription</keyword>
<evidence type="ECO:0000256" key="1">
    <source>
        <dbReference type="ARBA" id="ARBA00009437"/>
    </source>
</evidence>
<dbReference type="Gene3D" id="1.10.10.10">
    <property type="entry name" value="Winged helix-like DNA-binding domain superfamily/Winged helix DNA-binding domain"/>
    <property type="match status" value="1"/>
</dbReference>
<dbReference type="InterPro" id="IPR036390">
    <property type="entry name" value="WH_DNA-bd_sf"/>
</dbReference>
<dbReference type="GO" id="GO:0003700">
    <property type="term" value="F:DNA-binding transcription factor activity"/>
    <property type="evidence" value="ECO:0007669"/>
    <property type="project" value="InterPro"/>
</dbReference>
<evidence type="ECO:0000256" key="3">
    <source>
        <dbReference type="ARBA" id="ARBA00023125"/>
    </source>
</evidence>
<protein>
    <submittedName>
        <fullName evidence="6">Transcriptional regulator, LysR family</fullName>
    </submittedName>
</protein>
<dbReference type="PANTHER" id="PTHR30537">
    <property type="entry name" value="HTH-TYPE TRANSCRIPTIONAL REGULATOR"/>
    <property type="match status" value="1"/>
</dbReference>
<accession>A0A3M2VVI9</accession>
<gene>
    <name evidence="6" type="ORF">ALQ95_03329</name>
</gene>
<dbReference type="SUPFAM" id="SSF53850">
    <property type="entry name" value="Periplasmic binding protein-like II"/>
    <property type="match status" value="1"/>
</dbReference>
<dbReference type="InterPro" id="IPR005119">
    <property type="entry name" value="LysR_subst-bd"/>
</dbReference>
<evidence type="ECO:0000313" key="7">
    <source>
        <dbReference type="Proteomes" id="UP000280292"/>
    </source>
</evidence>
<comment type="similarity">
    <text evidence="1">Belongs to the LysR transcriptional regulatory family.</text>
</comment>
<proteinExistence type="inferred from homology"/>